<comment type="similarity">
    <text evidence="1">Belongs to the peptidase S8 family.</text>
</comment>
<dbReference type="GO" id="GO:0004252">
    <property type="term" value="F:serine-type endopeptidase activity"/>
    <property type="evidence" value="ECO:0007669"/>
    <property type="project" value="InterPro"/>
</dbReference>
<feature type="domain" description="Peptidase S8/S53" evidence="2">
    <location>
        <begin position="13"/>
        <end position="63"/>
    </location>
</feature>
<accession>A0A1T5AIK1</accession>
<dbReference type="Gene3D" id="3.40.50.200">
    <property type="entry name" value="Peptidase S8/S53 domain"/>
    <property type="match status" value="1"/>
</dbReference>
<dbReference type="PROSITE" id="PS51892">
    <property type="entry name" value="SUBTILASE"/>
    <property type="match status" value="1"/>
</dbReference>
<organism evidence="3 4">
    <name type="scientific">Maribacter arcticus</name>
    <dbReference type="NCBI Taxonomy" id="561365"/>
    <lineage>
        <taxon>Bacteria</taxon>
        <taxon>Pseudomonadati</taxon>
        <taxon>Bacteroidota</taxon>
        <taxon>Flavobacteriia</taxon>
        <taxon>Flavobacteriales</taxon>
        <taxon>Flavobacteriaceae</taxon>
        <taxon>Maribacter</taxon>
    </lineage>
</organism>
<gene>
    <name evidence="3" type="ORF">SAMN05660866_00994</name>
</gene>
<reference evidence="4" key="1">
    <citation type="submission" date="2017-02" db="EMBL/GenBank/DDBJ databases">
        <authorList>
            <person name="Varghese N."/>
            <person name="Submissions S."/>
        </authorList>
    </citation>
    <scope>NUCLEOTIDE SEQUENCE [LARGE SCALE GENOMIC DNA]</scope>
    <source>
        <strain evidence="4">DSM 23546</strain>
    </source>
</reference>
<evidence type="ECO:0000259" key="2">
    <source>
        <dbReference type="Pfam" id="PF00082"/>
    </source>
</evidence>
<evidence type="ECO:0000256" key="1">
    <source>
        <dbReference type="PROSITE-ProRule" id="PRU01240"/>
    </source>
</evidence>
<dbReference type="Pfam" id="PF00082">
    <property type="entry name" value="Peptidase_S8"/>
    <property type="match status" value="1"/>
</dbReference>
<protein>
    <submittedName>
        <fullName evidence="3">Subtilase family protein</fullName>
    </submittedName>
</protein>
<dbReference type="SUPFAM" id="SSF52743">
    <property type="entry name" value="Subtilisin-like"/>
    <property type="match status" value="1"/>
</dbReference>
<dbReference type="InterPro" id="IPR036852">
    <property type="entry name" value="Peptidase_S8/S53_dom_sf"/>
</dbReference>
<name>A0A1T5AIK1_9FLAO</name>
<sequence>MMAPAVKIYTIDTENFYKTSRGTSYASPMLAGTAALLKSYFPYLTAAQLKEIILSSGTKLDLKVNRPGNEEGDALVPFSILSKTGSILNSDAAFQKVMAMVK</sequence>
<dbReference type="InterPro" id="IPR000209">
    <property type="entry name" value="Peptidase_S8/S53_dom"/>
</dbReference>
<evidence type="ECO:0000313" key="4">
    <source>
        <dbReference type="Proteomes" id="UP000190339"/>
    </source>
</evidence>
<dbReference type="OrthoDB" id="9798386at2"/>
<dbReference type="EMBL" id="FUYL01000002">
    <property type="protein sequence ID" value="SKB34831.1"/>
    <property type="molecule type" value="Genomic_DNA"/>
</dbReference>
<dbReference type="GO" id="GO:0006508">
    <property type="term" value="P:proteolysis"/>
    <property type="evidence" value="ECO:0007669"/>
    <property type="project" value="InterPro"/>
</dbReference>
<comment type="caution">
    <text evidence="1">Lacks conserved residue(s) required for the propagation of feature annotation.</text>
</comment>
<keyword evidence="4" id="KW-1185">Reference proteome</keyword>
<evidence type="ECO:0000313" key="3">
    <source>
        <dbReference type="EMBL" id="SKB34831.1"/>
    </source>
</evidence>
<dbReference type="AlphaFoldDB" id="A0A1T5AIK1"/>
<proteinExistence type="inferred from homology"/>
<dbReference type="Proteomes" id="UP000190339">
    <property type="component" value="Unassembled WGS sequence"/>
</dbReference>
<dbReference type="STRING" id="561365.SAMN05660866_00994"/>